<evidence type="ECO:0000256" key="1">
    <source>
        <dbReference type="ARBA" id="ARBA00010652"/>
    </source>
</evidence>
<reference evidence="4 5" key="1">
    <citation type="journal article" date="2019" name="Int. J. Syst. Evol. Microbiol.">
        <title>The Global Catalogue of Microorganisms (GCM) 10K type strain sequencing project: providing services to taxonomists for standard genome sequencing and annotation.</title>
        <authorList>
            <consortium name="The Broad Institute Genomics Platform"/>
            <consortium name="The Broad Institute Genome Sequencing Center for Infectious Disease"/>
            <person name="Wu L."/>
            <person name="Ma J."/>
        </authorList>
    </citation>
    <scope>NUCLEOTIDE SEQUENCE [LARGE SCALE GENOMIC DNA]</scope>
    <source>
        <strain evidence="4 5">JCM 10303</strain>
    </source>
</reference>
<dbReference type="RefSeq" id="WP_009946592.1">
    <property type="nucleotide sequence ID" value="NZ_BAAAGS010000021.1"/>
</dbReference>
<proteinExistence type="inferred from homology"/>
<feature type="compositionally biased region" description="Gly residues" evidence="2">
    <location>
        <begin position="274"/>
        <end position="307"/>
    </location>
</feature>
<evidence type="ECO:0000313" key="4">
    <source>
        <dbReference type="EMBL" id="GAA0532190.1"/>
    </source>
</evidence>
<comment type="caution">
    <text evidence="4">The sequence shown here is derived from an EMBL/GenBank/DDBJ whole genome shotgun (WGS) entry which is preliminary data.</text>
</comment>
<evidence type="ECO:0000259" key="3">
    <source>
        <dbReference type="Pfam" id="PF00823"/>
    </source>
</evidence>
<dbReference type="Proteomes" id="UP001500729">
    <property type="component" value="Unassembled WGS sequence"/>
</dbReference>
<keyword evidence="5" id="KW-1185">Reference proteome</keyword>
<feature type="region of interest" description="Disordered" evidence="2">
    <location>
        <begin position="418"/>
        <end position="487"/>
    </location>
</feature>
<feature type="compositionally biased region" description="Basic and acidic residues" evidence="2">
    <location>
        <begin position="254"/>
        <end position="271"/>
    </location>
</feature>
<evidence type="ECO:0000313" key="5">
    <source>
        <dbReference type="Proteomes" id="UP001500729"/>
    </source>
</evidence>
<protein>
    <recommendedName>
        <fullName evidence="3">PPE domain-containing protein</fullName>
    </recommendedName>
</protein>
<name>A0ABN1D225_SACER</name>
<dbReference type="EMBL" id="BAAAGS010000021">
    <property type="protein sequence ID" value="GAA0532190.1"/>
    <property type="molecule type" value="Genomic_DNA"/>
</dbReference>
<dbReference type="Pfam" id="PF00823">
    <property type="entry name" value="PPE"/>
    <property type="match status" value="1"/>
</dbReference>
<dbReference type="InterPro" id="IPR000030">
    <property type="entry name" value="PPE_dom"/>
</dbReference>
<sequence length="487" mass="47781">MGFGDFVEGVGNAFHDAGASVFGYDTVAEKEAKKQAEQAAKTGEQERDALAKQNRALQEGVSGYDQPAISQCVNWSSYSHEQIFNTNRDTIDEGRADEVGTAWNNLGKRLRERGAPFEAKLKEIIGGGWQGEAAEQAKTVGEPVKMWMEYSGNAFEMTGNKLKEAASAAGQVKQTVPEPQGHDWGRTAAAAIPMGLVGGGGDALAQMEERKQAEKGAQEAMGRIYSPTFTNVDSHMPQYQKPDGTVVEPPPARPPEETDWGKRPVVDDRNRTGIGPGDSGTGIGGGVGSGVGGGGGSGSGSGGGGGFGSGGSGGSGAGGGGGYGGGSGGGGGYTPPAGTDSAWSKPPTVQPGYGNLPPAPGPGSGGGNPPGAFGAMPPGGFGGGGGAGGAGRAGGIGRGGVGTGGVSAGGRAGAGGLGAGGAAGVGAAGAGRGAGAGGRGGMAGMGGAGRGGQQGQDDEHERPSWLEEQDDVWMNDMPKTAPPVLGE</sequence>
<dbReference type="Gene3D" id="1.20.1260.20">
    <property type="entry name" value="PPE superfamily"/>
    <property type="match status" value="1"/>
</dbReference>
<feature type="region of interest" description="Disordered" evidence="2">
    <location>
        <begin position="232"/>
        <end position="307"/>
    </location>
</feature>
<dbReference type="SUPFAM" id="SSF140459">
    <property type="entry name" value="PE/PPE dimer-like"/>
    <property type="match status" value="1"/>
</dbReference>
<feature type="domain" description="PPE" evidence="3">
    <location>
        <begin position="101"/>
        <end position="181"/>
    </location>
</feature>
<comment type="similarity">
    <text evidence="1">Belongs to the mycobacterial PPE family.</text>
</comment>
<gene>
    <name evidence="4" type="ORF">GCM10009533_34100</name>
</gene>
<dbReference type="InterPro" id="IPR038332">
    <property type="entry name" value="PPE_sf"/>
</dbReference>
<feature type="compositionally biased region" description="Gly residues" evidence="2">
    <location>
        <begin position="418"/>
        <end position="454"/>
    </location>
</feature>
<evidence type="ECO:0000256" key="2">
    <source>
        <dbReference type="SAM" id="MobiDB-lite"/>
    </source>
</evidence>
<accession>A0ABN1D225</accession>
<feature type="region of interest" description="Disordered" evidence="2">
    <location>
        <begin position="330"/>
        <end position="380"/>
    </location>
</feature>
<organism evidence="4 5">
    <name type="scientific">Saccharopolyspora erythraea</name>
    <name type="common">Streptomyces erythraeus</name>
    <dbReference type="NCBI Taxonomy" id="1836"/>
    <lineage>
        <taxon>Bacteria</taxon>
        <taxon>Bacillati</taxon>
        <taxon>Actinomycetota</taxon>
        <taxon>Actinomycetes</taxon>
        <taxon>Pseudonocardiales</taxon>
        <taxon>Pseudonocardiaceae</taxon>
        <taxon>Saccharopolyspora</taxon>
    </lineage>
</organism>